<feature type="compositionally biased region" description="Low complexity" evidence="1">
    <location>
        <begin position="193"/>
        <end position="202"/>
    </location>
</feature>
<comment type="caution">
    <text evidence="2">The sequence shown here is derived from an EMBL/GenBank/DDBJ whole genome shotgun (WGS) entry which is preliminary data.</text>
</comment>
<feature type="region of interest" description="Disordered" evidence="1">
    <location>
        <begin position="177"/>
        <end position="220"/>
    </location>
</feature>
<gene>
    <name evidence="2" type="ORF">FNAPI_7693</name>
</gene>
<organism evidence="2 3">
    <name type="scientific">Fusarium napiforme</name>
    <dbReference type="NCBI Taxonomy" id="42672"/>
    <lineage>
        <taxon>Eukaryota</taxon>
        <taxon>Fungi</taxon>
        <taxon>Dikarya</taxon>
        <taxon>Ascomycota</taxon>
        <taxon>Pezizomycotina</taxon>
        <taxon>Sordariomycetes</taxon>
        <taxon>Hypocreomycetidae</taxon>
        <taxon>Hypocreales</taxon>
        <taxon>Nectriaceae</taxon>
        <taxon>Fusarium</taxon>
        <taxon>Fusarium fujikuroi species complex</taxon>
    </lineage>
</organism>
<feature type="compositionally biased region" description="Basic and acidic residues" evidence="1">
    <location>
        <begin position="206"/>
        <end position="220"/>
    </location>
</feature>
<evidence type="ECO:0000313" key="3">
    <source>
        <dbReference type="Proteomes" id="UP000574317"/>
    </source>
</evidence>
<protein>
    <submittedName>
        <fullName evidence="2">Uncharacterized protein</fullName>
    </submittedName>
</protein>
<evidence type="ECO:0000256" key="1">
    <source>
        <dbReference type="SAM" id="MobiDB-lite"/>
    </source>
</evidence>
<evidence type="ECO:0000313" key="2">
    <source>
        <dbReference type="EMBL" id="KAF5550574.1"/>
    </source>
</evidence>
<name>A0A8H5J858_9HYPO</name>
<proteinExistence type="predicted"/>
<accession>A0A8H5J858</accession>
<dbReference type="EMBL" id="JAAOAO010000283">
    <property type="protein sequence ID" value="KAF5550574.1"/>
    <property type="molecule type" value="Genomic_DNA"/>
</dbReference>
<reference evidence="2 3" key="1">
    <citation type="submission" date="2020-05" db="EMBL/GenBank/DDBJ databases">
        <title>Identification and distribution of gene clusters putatively required for synthesis of sphingolipid metabolism inhibitors in phylogenetically diverse species of the filamentous fungus Fusarium.</title>
        <authorList>
            <person name="Kim H.-S."/>
            <person name="Busman M."/>
            <person name="Brown D.W."/>
            <person name="Divon H."/>
            <person name="Uhlig S."/>
            <person name="Proctor R.H."/>
        </authorList>
    </citation>
    <scope>NUCLEOTIDE SEQUENCE [LARGE SCALE GENOMIC DNA]</scope>
    <source>
        <strain evidence="2 3">NRRL 25196</strain>
    </source>
</reference>
<dbReference type="Proteomes" id="UP000574317">
    <property type="component" value="Unassembled WGS sequence"/>
</dbReference>
<feature type="region of interest" description="Disordered" evidence="1">
    <location>
        <begin position="141"/>
        <end position="163"/>
    </location>
</feature>
<dbReference type="AlphaFoldDB" id="A0A8H5J858"/>
<keyword evidence="3" id="KW-1185">Reference proteome</keyword>
<sequence length="220" mass="26153">MASRQNLRHTLRYTLGFRNLRDVSQLPQVEQNMLERSFETTPNSFAVESMGRIYMRWLLHQQFFIIKCPQSQVVEQWVSFVDSWGISLEYAITLWAKSNDEDIELDEDEDTELDEDEKRKRWREKRNYLRHEIEHQFLKLKNRGPKPPSNSIEGVHPRGNHKTRGRMRKFDEYNDAKTKSALENWPTKDIPFSSIETAASTDTEAEETRSSDIRKNMRTN</sequence>